<accession>A0A382ITG3</accession>
<reference evidence="1" key="1">
    <citation type="submission" date="2018-05" db="EMBL/GenBank/DDBJ databases">
        <authorList>
            <person name="Lanie J.A."/>
            <person name="Ng W.-L."/>
            <person name="Kazmierczak K.M."/>
            <person name="Andrzejewski T.M."/>
            <person name="Davidsen T.M."/>
            <person name="Wayne K.J."/>
            <person name="Tettelin H."/>
            <person name="Glass J.I."/>
            <person name="Rusch D."/>
            <person name="Podicherti R."/>
            <person name="Tsui H.-C.T."/>
            <person name="Winkler M.E."/>
        </authorList>
    </citation>
    <scope>NUCLEOTIDE SEQUENCE</scope>
</reference>
<organism evidence="1">
    <name type="scientific">marine metagenome</name>
    <dbReference type="NCBI Taxonomy" id="408172"/>
    <lineage>
        <taxon>unclassified sequences</taxon>
        <taxon>metagenomes</taxon>
        <taxon>ecological metagenomes</taxon>
    </lineage>
</organism>
<dbReference type="EMBL" id="UINC01069464">
    <property type="protein sequence ID" value="SVC02858.1"/>
    <property type="molecule type" value="Genomic_DNA"/>
</dbReference>
<dbReference type="AlphaFoldDB" id="A0A382ITG3"/>
<proteinExistence type="predicted"/>
<gene>
    <name evidence="1" type="ORF">METZ01_LOCUS255712</name>
</gene>
<protein>
    <submittedName>
        <fullName evidence="1">Uncharacterized protein</fullName>
    </submittedName>
</protein>
<name>A0A382ITG3_9ZZZZ</name>
<sequence>MIGSHVSVIIGLSKHGKRSYNLSSQNTPIGLIQLNILLKICFNSSVY</sequence>
<evidence type="ECO:0000313" key="1">
    <source>
        <dbReference type="EMBL" id="SVC02858.1"/>
    </source>
</evidence>